<sequence>MPNTLSLDFKSSALLIALVLVPVVVLFGTVAVAVVCSERCSCQFAKPRWLSRFPCCRGRWHRKKPLRSDVESGTGSRLTESSDAPIDPLQYGPAVAGLEHV</sequence>
<comment type="caution">
    <text evidence="3">The sequence shown here is derived from an EMBL/GenBank/DDBJ whole genome shotgun (WGS) entry which is preliminary data.</text>
</comment>
<evidence type="ECO:0000313" key="4">
    <source>
        <dbReference type="Proteomes" id="UP001150904"/>
    </source>
</evidence>
<dbReference type="EMBL" id="JAPQKR010000012">
    <property type="protein sequence ID" value="KAJ5204890.1"/>
    <property type="molecule type" value="Genomic_DNA"/>
</dbReference>
<keyword evidence="4" id="KW-1185">Reference proteome</keyword>
<organism evidence="3 4">
    <name type="scientific">Penicillium cinerascens</name>
    <dbReference type="NCBI Taxonomy" id="70096"/>
    <lineage>
        <taxon>Eukaryota</taxon>
        <taxon>Fungi</taxon>
        <taxon>Dikarya</taxon>
        <taxon>Ascomycota</taxon>
        <taxon>Pezizomycotina</taxon>
        <taxon>Eurotiomycetes</taxon>
        <taxon>Eurotiomycetidae</taxon>
        <taxon>Eurotiales</taxon>
        <taxon>Aspergillaceae</taxon>
        <taxon>Penicillium</taxon>
    </lineage>
</organism>
<gene>
    <name evidence="3" type="ORF">N7498_005769</name>
</gene>
<evidence type="ECO:0000256" key="2">
    <source>
        <dbReference type="SAM" id="Phobius"/>
    </source>
</evidence>
<dbReference type="OrthoDB" id="4364928at2759"/>
<keyword evidence="2" id="KW-1133">Transmembrane helix</keyword>
<reference evidence="3" key="1">
    <citation type="submission" date="2022-12" db="EMBL/GenBank/DDBJ databases">
        <authorList>
            <person name="Petersen C."/>
        </authorList>
    </citation>
    <scope>NUCLEOTIDE SEQUENCE</scope>
    <source>
        <strain evidence="3">IBT 15544</strain>
    </source>
</reference>
<keyword evidence="2" id="KW-0812">Transmembrane</keyword>
<dbReference type="Proteomes" id="UP001150904">
    <property type="component" value="Unassembled WGS sequence"/>
</dbReference>
<evidence type="ECO:0008006" key="5">
    <source>
        <dbReference type="Google" id="ProtNLM"/>
    </source>
</evidence>
<keyword evidence="2" id="KW-0472">Membrane</keyword>
<name>A0A9W9T0X9_9EURO</name>
<reference evidence="3" key="2">
    <citation type="journal article" date="2023" name="IMA Fungus">
        <title>Comparative genomic study of the Penicillium genus elucidates a diverse pangenome and 15 lateral gene transfer events.</title>
        <authorList>
            <person name="Petersen C."/>
            <person name="Sorensen T."/>
            <person name="Nielsen M.R."/>
            <person name="Sondergaard T.E."/>
            <person name="Sorensen J.L."/>
            <person name="Fitzpatrick D.A."/>
            <person name="Frisvad J.C."/>
            <person name="Nielsen K.L."/>
        </authorList>
    </citation>
    <scope>NUCLEOTIDE SEQUENCE</scope>
    <source>
        <strain evidence="3">IBT 15544</strain>
    </source>
</reference>
<dbReference type="GeneID" id="83180132"/>
<accession>A0A9W9T0X9</accession>
<evidence type="ECO:0000313" key="3">
    <source>
        <dbReference type="EMBL" id="KAJ5204890.1"/>
    </source>
</evidence>
<evidence type="ECO:0000256" key="1">
    <source>
        <dbReference type="SAM" id="MobiDB-lite"/>
    </source>
</evidence>
<feature type="compositionally biased region" description="Polar residues" evidence="1">
    <location>
        <begin position="71"/>
        <end position="82"/>
    </location>
</feature>
<protein>
    <recommendedName>
        <fullName evidence="5">Transmembrane protein</fullName>
    </recommendedName>
</protein>
<feature type="region of interest" description="Disordered" evidence="1">
    <location>
        <begin position="64"/>
        <end position="101"/>
    </location>
</feature>
<feature type="transmembrane region" description="Helical" evidence="2">
    <location>
        <begin position="12"/>
        <end position="36"/>
    </location>
</feature>
<proteinExistence type="predicted"/>
<dbReference type="RefSeq" id="XP_058309369.1">
    <property type="nucleotide sequence ID" value="XM_058452831.1"/>
</dbReference>
<dbReference type="AlphaFoldDB" id="A0A9W9T0X9"/>